<proteinExistence type="predicted"/>
<dbReference type="RefSeq" id="XP_007803801.1">
    <property type="nucleotide sequence ID" value="XM_007805610.1"/>
</dbReference>
<dbReference type="Proteomes" id="UP000019373">
    <property type="component" value="Unassembled WGS sequence"/>
</dbReference>
<gene>
    <name evidence="2" type="ORF">EPUS_07969</name>
</gene>
<dbReference type="GeneID" id="19242847"/>
<keyword evidence="3" id="KW-1185">Reference proteome</keyword>
<protein>
    <submittedName>
        <fullName evidence="2">Uncharacterized protein</fullName>
    </submittedName>
</protein>
<sequence>MLLWKDFLPNQPARFLVWFLMRRRRRASNLPAVPRQSAEHEGTEWKAELQSHTPPESKVELRGPIPPEYLTSSNPLAELAQPQTVTTGFRRDLQGQELP</sequence>
<reference evidence="3" key="1">
    <citation type="journal article" date="2014" name="BMC Genomics">
        <title>Genome characteristics reveal the impact of lichenization on lichen-forming fungus Endocarpon pusillum Hedwig (Verrucariales, Ascomycota).</title>
        <authorList>
            <person name="Wang Y.-Y."/>
            <person name="Liu B."/>
            <person name="Zhang X.-Y."/>
            <person name="Zhou Q.-M."/>
            <person name="Zhang T."/>
            <person name="Li H."/>
            <person name="Yu Y.-F."/>
            <person name="Zhang X.-L."/>
            <person name="Hao X.-Y."/>
            <person name="Wang M."/>
            <person name="Wang L."/>
            <person name="Wei J.-C."/>
        </authorList>
    </citation>
    <scope>NUCLEOTIDE SEQUENCE [LARGE SCALE GENOMIC DNA]</scope>
    <source>
        <strain evidence="3">Z07020 / HMAS-L-300199</strain>
    </source>
</reference>
<feature type="region of interest" description="Disordered" evidence="1">
    <location>
        <begin position="29"/>
        <end position="99"/>
    </location>
</feature>
<dbReference type="AlphaFoldDB" id="U1GEL7"/>
<evidence type="ECO:0000256" key="1">
    <source>
        <dbReference type="SAM" id="MobiDB-lite"/>
    </source>
</evidence>
<dbReference type="EMBL" id="KE721306">
    <property type="protein sequence ID" value="ERF70548.1"/>
    <property type="molecule type" value="Genomic_DNA"/>
</dbReference>
<dbReference type="HOGENOM" id="CLU_2320358_0_0_1"/>
<name>U1GEL7_ENDPU</name>
<feature type="compositionally biased region" description="Polar residues" evidence="1">
    <location>
        <begin position="70"/>
        <end position="87"/>
    </location>
</feature>
<evidence type="ECO:0000313" key="2">
    <source>
        <dbReference type="EMBL" id="ERF70548.1"/>
    </source>
</evidence>
<accession>U1GEL7</accession>
<feature type="compositionally biased region" description="Basic and acidic residues" evidence="1">
    <location>
        <begin position="37"/>
        <end position="61"/>
    </location>
</feature>
<feature type="compositionally biased region" description="Basic and acidic residues" evidence="1">
    <location>
        <begin position="89"/>
        <end position="99"/>
    </location>
</feature>
<evidence type="ECO:0000313" key="3">
    <source>
        <dbReference type="Proteomes" id="UP000019373"/>
    </source>
</evidence>
<organism evidence="2 3">
    <name type="scientific">Endocarpon pusillum (strain Z07020 / HMAS-L-300199)</name>
    <name type="common">Lichen-forming fungus</name>
    <dbReference type="NCBI Taxonomy" id="1263415"/>
    <lineage>
        <taxon>Eukaryota</taxon>
        <taxon>Fungi</taxon>
        <taxon>Dikarya</taxon>
        <taxon>Ascomycota</taxon>
        <taxon>Pezizomycotina</taxon>
        <taxon>Eurotiomycetes</taxon>
        <taxon>Chaetothyriomycetidae</taxon>
        <taxon>Verrucariales</taxon>
        <taxon>Verrucariaceae</taxon>
        <taxon>Endocarpon</taxon>
    </lineage>
</organism>